<feature type="compositionally biased region" description="Polar residues" evidence="6">
    <location>
        <begin position="175"/>
        <end position="184"/>
    </location>
</feature>
<feature type="region of interest" description="Disordered" evidence="6">
    <location>
        <begin position="1"/>
        <end position="47"/>
    </location>
</feature>
<evidence type="ECO:0000313" key="9">
    <source>
        <dbReference type="EMBL" id="PLW41053.1"/>
    </source>
</evidence>
<evidence type="ECO:0000256" key="5">
    <source>
        <dbReference type="ARBA" id="ARBA00023136"/>
    </source>
</evidence>
<keyword evidence="4" id="KW-0496">Mitochondrion</keyword>
<evidence type="ECO:0000256" key="2">
    <source>
        <dbReference type="ARBA" id="ARBA00022692"/>
    </source>
</evidence>
<protein>
    <recommendedName>
        <fullName evidence="7">HIG1 domain-containing protein</fullName>
    </recommendedName>
</protein>
<feature type="compositionally biased region" description="Basic and acidic residues" evidence="6">
    <location>
        <begin position="187"/>
        <end position="201"/>
    </location>
</feature>
<comment type="caution">
    <text evidence="8">The sequence shown here is derived from an EMBL/GenBank/DDBJ whole genome shotgun (WGS) entry which is preliminary data.</text>
</comment>
<keyword evidence="3" id="KW-1133">Transmembrane helix</keyword>
<evidence type="ECO:0000256" key="1">
    <source>
        <dbReference type="ARBA" id="ARBA00004325"/>
    </source>
</evidence>
<dbReference type="Proteomes" id="UP000235392">
    <property type="component" value="Unassembled WGS sequence"/>
</dbReference>
<dbReference type="PANTHER" id="PTHR12297">
    <property type="entry name" value="HYPOXIA-INDUCBILE GENE 1 HIG1 -RELATED"/>
    <property type="match status" value="1"/>
</dbReference>
<name>A0A2N5RX95_9BASI</name>
<reference evidence="8 10" key="1">
    <citation type="submission" date="2017-11" db="EMBL/GenBank/DDBJ databases">
        <title>De novo assembly and phasing of dikaryotic genomes from two isolates of Puccinia coronata f. sp. avenae, the causal agent of oat crown rust.</title>
        <authorList>
            <person name="Miller M.E."/>
            <person name="Zhang Y."/>
            <person name="Omidvar V."/>
            <person name="Sperschneider J."/>
            <person name="Schwessinger B."/>
            <person name="Raley C."/>
            <person name="Palmer J.M."/>
            <person name="Garnica D."/>
            <person name="Upadhyaya N."/>
            <person name="Rathjen J."/>
            <person name="Taylor J.M."/>
            <person name="Park R.F."/>
            <person name="Dodds P.N."/>
            <person name="Hirsch C.D."/>
            <person name="Kianian S.F."/>
            <person name="Figueroa M."/>
        </authorList>
    </citation>
    <scope>NUCLEOTIDE SEQUENCE [LARGE SCALE GENOMIC DNA]</scope>
    <source>
        <strain evidence="8">12SD80</strain>
    </source>
</reference>
<dbReference type="InterPro" id="IPR050355">
    <property type="entry name" value="RCF1"/>
</dbReference>
<dbReference type="GO" id="GO:0031966">
    <property type="term" value="C:mitochondrial membrane"/>
    <property type="evidence" value="ECO:0007669"/>
    <property type="project" value="UniProtKB-SubCell"/>
</dbReference>
<feature type="compositionally biased region" description="Acidic residues" evidence="6">
    <location>
        <begin position="37"/>
        <end position="46"/>
    </location>
</feature>
<evidence type="ECO:0000256" key="6">
    <source>
        <dbReference type="SAM" id="MobiDB-lite"/>
    </source>
</evidence>
<sequence>MTTVPSSFSPGASQGTTTTTRSQGKHGPATIQFEQAPDFEGDDDDQPSTWDLFSRKFKEQPLVPLGAGATTIALLGAGRAIQRGESTRFNVWCRYRVIFQGLTLLAALGGSLYYNQERNEAQRMKEEEREKMRVYQRDLRIRSQELANNSPSLTHQLSTPPSSTPREPVSDNHKSLFNNQNSIIRKTLQDRKLADQHKHLDGPSSTPSSDKN</sequence>
<dbReference type="EMBL" id="PGCI01000094">
    <property type="protein sequence ID" value="PLW41053.1"/>
    <property type="molecule type" value="Genomic_DNA"/>
</dbReference>
<dbReference type="Pfam" id="PF04588">
    <property type="entry name" value="HIG_1_N"/>
    <property type="match status" value="1"/>
</dbReference>
<dbReference type="Gene3D" id="6.10.140.1320">
    <property type="match status" value="1"/>
</dbReference>
<dbReference type="EMBL" id="PGCI01001319">
    <property type="protein sequence ID" value="PLW05608.1"/>
    <property type="molecule type" value="Genomic_DNA"/>
</dbReference>
<evidence type="ECO:0000313" key="10">
    <source>
        <dbReference type="Proteomes" id="UP000235392"/>
    </source>
</evidence>
<feature type="compositionally biased region" description="Polar residues" evidence="6">
    <location>
        <begin position="203"/>
        <end position="212"/>
    </location>
</feature>
<feature type="region of interest" description="Disordered" evidence="6">
    <location>
        <begin position="144"/>
        <end position="212"/>
    </location>
</feature>
<proteinExistence type="predicted"/>
<keyword evidence="5" id="KW-0472">Membrane</keyword>
<accession>A0A2N5RX95</accession>
<dbReference type="AlphaFoldDB" id="A0A2N5RX95"/>
<comment type="subcellular location">
    <subcellularLocation>
        <location evidence="1">Mitochondrion membrane</location>
    </subcellularLocation>
</comment>
<dbReference type="PANTHER" id="PTHR12297:SF3">
    <property type="entry name" value="HIG1 DOMAIN FAMILY MEMBER 1A"/>
    <property type="match status" value="1"/>
</dbReference>
<evidence type="ECO:0000256" key="3">
    <source>
        <dbReference type="ARBA" id="ARBA00022989"/>
    </source>
</evidence>
<evidence type="ECO:0000313" key="8">
    <source>
        <dbReference type="EMBL" id="PLW05608.1"/>
    </source>
</evidence>
<gene>
    <name evidence="9" type="ORF">PCASD_07982</name>
    <name evidence="8" type="ORF">PCASD_26352</name>
</gene>
<feature type="compositionally biased region" description="Polar residues" evidence="6">
    <location>
        <begin position="1"/>
        <end position="15"/>
    </location>
</feature>
<feature type="domain" description="HIG1" evidence="7">
    <location>
        <begin position="34"/>
        <end position="125"/>
    </location>
</feature>
<evidence type="ECO:0000259" key="7">
    <source>
        <dbReference type="PROSITE" id="PS51503"/>
    </source>
</evidence>
<organism evidence="8 10">
    <name type="scientific">Puccinia coronata f. sp. avenae</name>
    <dbReference type="NCBI Taxonomy" id="200324"/>
    <lineage>
        <taxon>Eukaryota</taxon>
        <taxon>Fungi</taxon>
        <taxon>Dikarya</taxon>
        <taxon>Basidiomycota</taxon>
        <taxon>Pucciniomycotina</taxon>
        <taxon>Pucciniomycetes</taxon>
        <taxon>Pucciniales</taxon>
        <taxon>Pucciniaceae</taxon>
        <taxon>Puccinia</taxon>
    </lineage>
</organism>
<keyword evidence="2" id="KW-0812">Transmembrane</keyword>
<evidence type="ECO:0000256" key="4">
    <source>
        <dbReference type="ARBA" id="ARBA00023128"/>
    </source>
</evidence>
<feature type="compositionally biased region" description="Polar residues" evidence="6">
    <location>
        <begin position="145"/>
        <end position="165"/>
    </location>
</feature>
<dbReference type="GO" id="GO:0097250">
    <property type="term" value="P:mitochondrial respirasome assembly"/>
    <property type="evidence" value="ECO:0007669"/>
    <property type="project" value="TreeGrafter"/>
</dbReference>
<dbReference type="InterPro" id="IPR007667">
    <property type="entry name" value="Hypoxia_induced_domain"/>
</dbReference>
<dbReference type="PROSITE" id="PS51503">
    <property type="entry name" value="HIG1"/>
    <property type="match status" value="1"/>
</dbReference>